<accession>A0A7T7XKY3</accession>
<evidence type="ECO:0000259" key="9">
    <source>
        <dbReference type="Pfam" id="PF12704"/>
    </source>
</evidence>
<evidence type="ECO:0000313" key="10">
    <source>
        <dbReference type="EMBL" id="QQO08281.1"/>
    </source>
</evidence>
<dbReference type="GO" id="GO:0044874">
    <property type="term" value="P:lipoprotein localization to outer membrane"/>
    <property type="evidence" value="ECO:0007669"/>
    <property type="project" value="TreeGrafter"/>
</dbReference>
<evidence type="ECO:0000256" key="1">
    <source>
        <dbReference type="ARBA" id="ARBA00004651"/>
    </source>
</evidence>
<keyword evidence="3" id="KW-1003">Cell membrane</keyword>
<dbReference type="GO" id="GO:0098797">
    <property type="term" value="C:plasma membrane protein complex"/>
    <property type="evidence" value="ECO:0007669"/>
    <property type="project" value="TreeGrafter"/>
</dbReference>
<sequence>MKRGAGFFIALRYLLGRAHEGGRYLRGAVAGIAVSLIPIVVTLIVADGMIRGITDRYLELGTGHMQVYNFRNPLEIENAADTIVSMEGVRGAWAERQGLGVLVGANGKTGANIRAVEPSFWLEGGGERFLTVPAGSAELESDREVLLGEDLAAQLGVSVGDTVRLMTIRVSADGRNIPRLTPFTVKGVVSSGYRELDSLWCIMTYAMGKRLLAEELSYSYLMVKIDDPYDSADLFSHRILRALGPGYTVYTWKELQRSQYSSYESTRQILLLIMALIVVIAAVNVSSATAMLAIERRRDIAVLKAFGASPRGTTRIFIWGALLTGIIGAAIGLSLGLVIGSFINPIVHGLESVLSFFSRLFSGTDVKILDPGYYLEQIPIIVDWSAITAIGIFTVVCSVAASWLPARRAGKIPPVELLRKY</sequence>
<dbReference type="InterPro" id="IPR025857">
    <property type="entry name" value="MacB_PCD"/>
</dbReference>
<gene>
    <name evidence="10" type="ORF">JFL75_15260</name>
</gene>
<comment type="subcellular location">
    <subcellularLocation>
        <location evidence="1">Cell membrane</location>
        <topology evidence="1">Multi-pass membrane protein</topology>
    </subcellularLocation>
</comment>
<organism evidence="10 11">
    <name type="scientific">Breznakiella homolactica</name>
    <dbReference type="NCBI Taxonomy" id="2798577"/>
    <lineage>
        <taxon>Bacteria</taxon>
        <taxon>Pseudomonadati</taxon>
        <taxon>Spirochaetota</taxon>
        <taxon>Spirochaetia</taxon>
        <taxon>Spirochaetales</taxon>
        <taxon>Breznakiellaceae</taxon>
        <taxon>Breznakiella</taxon>
    </lineage>
</organism>
<feature type="transmembrane region" description="Helical" evidence="7">
    <location>
        <begin position="269"/>
        <end position="294"/>
    </location>
</feature>
<proteinExistence type="inferred from homology"/>
<dbReference type="Proteomes" id="UP000595917">
    <property type="component" value="Chromosome"/>
</dbReference>
<keyword evidence="5 7" id="KW-1133">Transmembrane helix</keyword>
<feature type="transmembrane region" description="Helical" evidence="7">
    <location>
        <begin position="28"/>
        <end position="46"/>
    </location>
</feature>
<dbReference type="AlphaFoldDB" id="A0A7T7XKY3"/>
<dbReference type="KEGG" id="bhc:JFL75_15260"/>
<dbReference type="PANTHER" id="PTHR30489:SF0">
    <property type="entry name" value="LIPOPROTEIN-RELEASING SYSTEM TRANSMEMBRANE PROTEIN LOLE"/>
    <property type="match status" value="1"/>
</dbReference>
<dbReference type="InterPro" id="IPR051447">
    <property type="entry name" value="Lipoprotein-release_system"/>
</dbReference>
<dbReference type="Pfam" id="PF02687">
    <property type="entry name" value="FtsX"/>
    <property type="match status" value="1"/>
</dbReference>
<feature type="transmembrane region" description="Helical" evidence="7">
    <location>
        <begin position="316"/>
        <end position="339"/>
    </location>
</feature>
<dbReference type="EMBL" id="CP067089">
    <property type="protein sequence ID" value="QQO08281.1"/>
    <property type="molecule type" value="Genomic_DNA"/>
</dbReference>
<keyword evidence="4 7" id="KW-0812">Transmembrane</keyword>
<name>A0A7T7XKY3_9SPIR</name>
<dbReference type="Pfam" id="PF12704">
    <property type="entry name" value="MacB_PCD"/>
    <property type="match status" value="1"/>
</dbReference>
<evidence type="ECO:0000256" key="7">
    <source>
        <dbReference type="SAM" id="Phobius"/>
    </source>
</evidence>
<comment type="similarity">
    <text evidence="2">Belongs to the ABC-4 integral membrane protein family. LolC/E subfamily.</text>
</comment>
<evidence type="ECO:0000256" key="2">
    <source>
        <dbReference type="ARBA" id="ARBA00005236"/>
    </source>
</evidence>
<protein>
    <submittedName>
        <fullName evidence="10">ABC transporter permease</fullName>
    </submittedName>
</protein>
<keyword evidence="6 7" id="KW-0472">Membrane</keyword>
<dbReference type="InterPro" id="IPR003838">
    <property type="entry name" value="ABC3_permease_C"/>
</dbReference>
<evidence type="ECO:0000256" key="5">
    <source>
        <dbReference type="ARBA" id="ARBA00022989"/>
    </source>
</evidence>
<feature type="transmembrane region" description="Helical" evidence="7">
    <location>
        <begin position="384"/>
        <end position="404"/>
    </location>
</feature>
<evidence type="ECO:0000256" key="6">
    <source>
        <dbReference type="ARBA" id="ARBA00023136"/>
    </source>
</evidence>
<feature type="domain" description="MacB-like periplasmic core" evidence="9">
    <location>
        <begin position="28"/>
        <end position="232"/>
    </location>
</feature>
<evidence type="ECO:0000256" key="3">
    <source>
        <dbReference type="ARBA" id="ARBA00022475"/>
    </source>
</evidence>
<keyword evidence="11" id="KW-1185">Reference proteome</keyword>
<feature type="domain" description="ABC3 transporter permease C-terminal" evidence="8">
    <location>
        <begin position="272"/>
        <end position="414"/>
    </location>
</feature>
<evidence type="ECO:0000256" key="4">
    <source>
        <dbReference type="ARBA" id="ARBA00022692"/>
    </source>
</evidence>
<dbReference type="PANTHER" id="PTHR30489">
    <property type="entry name" value="LIPOPROTEIN-RELEASING SYSTEM TRANSMEMBRANE PROTEIN LOLE"/>
    <property type="match status" value="1"/>
</dbReference>
<evidence type="ECO:0000259" key="8">
    <source>
        <dbReference type="Pfam" id="PF02687"/>
    </source>
</evidence>
<evidence type="ECO:0000313" key="11">
    <source>
        <dbReference type="Proteomes" id="UP000595917"/>
    </source>
</evidence>
<dbReference type="RefSeq" id="WP_215625587.1">
    <property type="nucleotide sequence ID" value="NZ_CP067089.2"/>
</dbReference>
<reference evidence="10" key="1">
    <citation type="submission" date="2021-01" db="EMBL/GenBank/DDBJ databases">
        <title>Description of Breznakiella homolactica.</title>
        <authorList>
            <person name="Song Y."/>
            <person name="Brune A."/>
        </authorList>
    </citation>
    <scope>NUCLEOTIDE SEQUENCE</scope>
    <source>
        <strain evidence="10">RmG30</strain>
    </source>
</reference>